<dbReference type="EMBL" id="QOIL01000007">
    <property type="protein sequence ID" value="RCG30657.1"/>
    <property type="molecule type" value="Genomic_DNA"/>
</dbReference>
<evidence type="ECO:0000256" key="4">
    <source>
        <dbReference type="ARBA" id="ARBA00022679"/>
    </source>
</evidence>
<keyword evidence="7 9" id="KW-1133">Transmembrane helix</keyword>
<dbReference type="Pfam" id="PF08376">
    <property type="entry name" value="NIT"/>
    <property type="match status" value="1"/>
</dbReference>
<name>A0A367FLR2_9ACTN</name>
<dbReference type="InterPro" id="IPR050428">
    <property type="entry name" value="TCS_sensor_his_kinase"/>
</dbReference>
<evidence type="ECO:0000313" key="13">
    <source>
        <dbReference type="Proteomes" id="UP000253094"/>
    </source>
</evidence>
<dbReference type="InterPro" id="IPR005467">
    <property type="entry name" value="His_kinase_dom"/>
</dbReference>
<feature type="domain" description="NIT" evidence="11">
    <location>
        <begin position="81"/>
        <end position="327"/>
    </location>
</feature>
<dbReference type="RefSeq" id="WP_114029453.1">
    <property type="nucleotide sequence ID" value="NZ_QOIL01000007.1"/>
</dbReference>
<comment type="caution">
    <text evidence="12">The sequence shown here is derived from an EMBL/GenBank/DDBJ whole genome shotgun (WGS) entry which is preliminary data.</text>
</comment>
<evidence type="ECO:0000259" key="11">
    <source>
        <dbReference type="PROSITE" id="PS50906"/>
    </source>
</evidence>
<evidence type="ECO:0000256" key="3">
    <source>
        <dbReference type="ARBA" id="ARBA00022553"/>
    </source>
</evidence>
<dbReference type="Gene3D" id="3.30.565.10">
    <property type="entry name" value="Histidine kinase-like ATPase, C-terminal domain"/>
    <property type="match status" value="1"/>
</dbReference>
<dbReference type="InterPro" id="IPR013587">
    <property type="entry name" value="Nitrate/nitrite_sensing"/>
</dbReference>
<dbReference type="SUPFAM" id="SSF55874">
    <property type="entry name" value="ATPase domain of HSP90 chaperone/DNA topoisomerase II/histidine kinase"/>
    <property type="match status" value="1"/>
</dbReference>
<keyword evidence="3" id="KW-0597">Phosphoprotein</keyword>
<dbReference type="SMART" id="SM00387">
    <property type="entry name" value="HATPase_c"/>
    <property type="match status" value="1"/>
</dbReference>
<dbReference type="GO" id="GO:0005886">
    <property type="term" value="C:plasma membrane"/>
    <property type="evidence" value="ECO:0007669"/>
    <property type="project" value="TreeGrafter"/>
</dbReference>
<evidence type="ECO:0000256" key="6">
    <source>
        <dbReference type="ARBA" id="ARBA00022777"/>
    </source>
</evidence>
<dbReference type="GO" id="GO:0004673">
    <property type="term" value="F:protein histidine kinase activity"/>
    <property type="evidence" value="ECO:0007669"/>
    <property type="project" value="UniProtKB-EC"/>
</dbReference>
<keyword evidence="4" id="KW-0808">Transferase</keyword>
<dbReference type="PROSITE" id="PS50906">
    <property type="entry name" value="NIT"/>
    <property type="match status" value="1"/>
</dbReference>
<feature type="transmembrane region" description="Helical" evidence="9">
    <location>
        <begin position="331"/>
        <end position="352"/>
    </location>
</feature>
<evidence type="ECO:0000256" key="2">
    <source>
        <dbReference type="ARBA" id="ARBA00012438"/>
    </source>
</evidence>
<comment type="catalytic activity">
    <reaction evidence="1">
        <text>ATP + protein L-histidine = ADP + protein N-phospho-L-histidine.</text>
        <dbReference type="EC" id="2.7.13.3"/>
    </reaction>
</comment>
<accession>A0A367FLR2</accession>
<keyword evidence="13" id="KW-1185">Reference proteome</keyword>
<evidence type="ECO:0000256" key="9">
    <source>
        <dbReference type="SAM" id="Phobius"/>
    </source>
</evidence>
<reference evidence="12 13" key="1">
    <citation type="submission" date="2018-06" db="EMBL/GenBank/DDBJ databases">
        <title>Sphaerisporangium craniellae sp. nov., isolated from a marine sponge in the South China Sea.</title>
        <authorList>
            <person name="Li L."/>
        </authorList>
    </citation>
    <scope>NUCLEOTIDE SEQUENCE [LARGE SCALE GENOMIC DNA]</scope>
    <source>
        <strain evidence="12 13">CCTCC AA 208026</strain>
    </source>
</reference>
<dbReference type="InterPro" id="IPR036890">
    <property type="entry name" value="HATPase_C_sf"/>
</dbReference>
<evidence type="ECO:0000256" key="8">
    <source>
        <dbReference type="SAM" id="MobiDB-lite"/>
    </source>
</evidence>
<keyword evidence="6" id="KW-0418">Kinase</keyword>
<feature type="transmembrane region" description="Helical" evidence="9">
    <location>
        <begin position="40"/>
        <end position="63"/>
    </location>
</feature>
<dbReference type="EC" id="2.7.13.3" evidence="2"/>
<dbReference type="PANTHER" id="PTHR45436">
    <property type="entry name" value="SENSOR HISTIDINE KINASE YKOH"/>
    <property type="match status" value="1"/>
</dbReference>
<evidence type="ECO:0000259" key="10">
    <source>
        <dbReference type="PROSITE" id="PS50109"/>
    </source>
</evidence>
<dbReference type="GO" id="GO:0000160">
    <property type="term" value="P:phosphorelay signal transduction system"/>
    <property type="evidence" value="ECO:0007669"/>
    <property type="project" value="TreeGrafter"/>
</dbReference>
<dbReference type="Proteomes" id="UP000253094">
    <property type="component" value="Unassembled WGS sequence"/>
</dbReference>
<feature type="region of interest" description="Disordered" evidence="8">
    <location>
        <begin position="657"/>
        <end position="685"/>
    </location>
</feature>
<proteinExistence type="predicted"/>
<evidence type="ECO:0000313" key="12">
    <source>
        <dbReference type="EMBL" id="RCG30657.1"/>
    </source>
</evidence>
<keyword evidence="5 9" id="KW-0812">Transmembrane</keyword>
<dbReference type="InterPro" id="IPR010910">
    <property type="entry name" value="Nitrate/nitrite_sensing_bac"/>
</dbReference>
<dbReference type="AlphaFoldDB" id="A0A367FLR2"/>
<dbReference type="Pfam" id="PF02518">
    <property type="entry name" value="HATPase_c"/>
    <property type="match status" value="1"/>
</dbReference>
<dbReference type="PROSITE" id="PS50109">
    <property type="entry name" value="HIS_KIN"/>
    <property type="match status" value="1"/>
</dbReference>
<feature type="compositionally biased region" description="Polar residues" evidence="8">
    <location>
        <begin position="676"/>
        <end position="685"/>
    </location>
</feature>
<dbReference type="OrthoDB" id="3845898at2"/>
<feature type="domain" description="Histidine kinase" evidence="10">
    <location>
        <begin position="546"/>
        <end position="651"/>
    </location>
</feature>
<keyword evidence="9" id="KW-0472">Membrane</keyword>
<evidence type="ECO:0000256" key="1">
    <source>
        <dbReference type="ARBA" id="ARBA00000085"/>
    </source>
</evidence>
<evidence type="ECO:0000256" key="7">
    <source>
        <dbReference type="ARBA" id="ARBA00022989"/>
    </source>
</evidence>
<organism evidence="12 13">
    <name type="scientific">Sphaerisporangium album</name>
    <dbReference type="NCBI Taxonomy" id="509200"/>
    <lineage>
        <taxon>Bacteria</taxon>
        <taxon>Bacillati</taxon>
        <taxon>Actinomycetota</taxon>
        <taxon>Actinomycetes</taxon>
        <taxon>Streptosporangiales</taxon>
        <taxon>Streptosporangiaceae</taxon>
        <taxon>Sphaerisporangium</taxon>
    </lineage>
</organism>
<dbReference type="PANTHER" id="PTHR45436:SF5">
    <property type="entry name" value="SENSOR HISTIDINE KINASE TRCS"/>
    <property type="match status" value="1"/>
</dbReference>
<gene>
    <name evidence="12" type="ORF">DQ384_15365</name>
</gene>
<sequence>MGAGLTAALTRLGGPLCGLLAPATRAGDPALRKRTLRFKLYSLLSLPIVALILLWTFITGYLVSDVFELRRAVTQFEQVAVPAFALADRVRDERHLSAVLLSGTGPDGGRLSTAREETDRAVVLLHQRATSQEGSSATGPDVVEGLTALERELQRLGGLREQVDSRSLDRLGAVQQYTEIQNSLYRMTDRLVTVPDPALYRQANGLQTIAGSRELLSQEDALLSGALLRGQLGAEEQRAFAQIVAGRRLLFDRGMRDLDPELRRPYDGLLSSADYKRLTAIENEVGARRGALGQATAWQGLAGTLGTRVDRLTADSAALLNLRADDASFGIVARIAIAAGLGLVAILLAVVLSARLGRGLSQELADLRSAALELADVRLPGVVRKLRDSEPVEVDTEAPPIHITGTTLEVQDVAQAFSTVRRTAVKAAVGQADLRRGVSLVFRNLARRNQSLLHRQLTHLDTMQRKTNAPDAQADLFRLDHLTTRMRRQAEGLIILSGAPAGRAWRRPVPMHDVVRGSVAEVEDYSRVTVMPMSDASLVGTAVADVIHMLAELIENATVFSPPSTRVYIRGDLVGRGFAVEIEDRGLGLTPEDREEINRRLVDPPEFNLADSDRLGLFVVSRLAARHDIKVALRRSPYGGTTAVVLLPHGLVIPAGLDEEPAGPDTGSMPAVISLEQGSDPTNRR</sequence>
<evidence type="ECO:0000256" key="5">
    <source>
        <dbReference type="ARBA" id="ARBA00022692"/>
    </source>
</evidence>
<dbReference type="InterPro" id="IPR003594">
    <property type="entry name" value="HATPase_dom"/>
</dbReference>
<protein>
    <recommendedName>
        <fullName evidence="2">histidine kinase</fullName>
        <ecNumber evidence="2">2.7.13.3</ecNumber>
    </recommendedName>
</protein>